<dbReference type="Gene3D" id="3.20.20.220">
    <property type="match status" value="2"/>
</dbReference>
<dbReference type="InterPro" id="IPR002872">
    <property type="entry name" value="Proline_DH_dom"/>
</dbReference>
<feature type="domain" description="Proline dehydrogenase" evidence="6">
    <location>
        <begin position="172"/>
        <end position="587"/>
    </location>
</feature>
<dbReference type="GO" id="GO:0010133">
    <property type="term" value="P:L-proline catabolic process to L-glutamate"/>
    <property type="evidence" value="ECO:0007669"/>
    <property type="project" value="TreeGrafter"/>
</dbReference>
<evidence type="ECO:0000256" key="2">
    <source>
        <dbReference type="ARBA" id="ARBA00012695"/>
    </source>
</evidence>
<keyword evidence="8" id="KW-1185">Reference proteome</keyword>
<dbReference type="PANTHER" id="PTHR13914">
    <property type="entry name" value="PROLINE OXIDASE"/>
    <property type="match status" value="1"/>
</dbReference>
<dbReference type="OMA" id="WMQDAAD"/>
<dbReference type="Proteomes" id="UP000070444">
    <property type="component" value="Unassembled WGS sequence"/>
</dbReference>
<evidence type="ECO:0000256" key="4">
    <source>
        <dbReference type="ARBA" id="ARBA00023062"/>
    </source>
</evidence>
<keyword evidence="5" id="KW-0274">FAD</keyword>
<evidence type="ECO:0000259" key="6">
    <source>
        <dbReference type="Pfam" id="PF01619"/>
    </source>
</evidence>
<comment type="function">
    <text evidence="5">Converts proline to delta-1-pyrroline-5-carboxylate.</text>
</comment>
<dbReference type="AlphaFoldDB" id="A0A137PJ88"/>
<dbReference type="InterPro" id="IPR011992">
    <property type="entry name" value="EF-hand-dom_pair"/>
</dbReference>
<sequence length="617" mass="68386">MVLRFPVHSSARHSLSKVFNRQPSTTFNALRNHQNKVGSLTPLRFSSTTSQPPKTFTWSRGVAGVTLAGLGYSIYTLSTAADPVNEHSSNSKSPLASTDPRVAFEHKSLPDLLLSLLVYKMCSFPVLMEASPTLLSILETLHISAPAYWLIKKTIFNQFCGGETREEVVPFMQDLKKSGIGSILDFSIEADLSTADASMTAEELSELANKHSDSVSDQYCQAVVTASHLPGSFIAIKVTGLASPSLLEKANAIQHFLRNSFLIADTKQNGHLTRKQFEGIVSKLPGATPELVKKTIAKADPSNKNSIDWIDYQRSLSMLSEDNSALFIGPNAHVEAHTKSDDIHWDVNFFSKQESEDVTKLVRRLDDICSTAQEKEVRLMVDAEQSYFQSTIDLVATELSMKYNTTETPILFNTYQMYLKESYDKLRNDLIRAKRYGFSFGAKLVRGAYMVSERKRAAELGLPDIIQDTIEDTHHDYNRGVELLLTELAANKEQKTLVKGQATPITFMVASHNVESVSKTCEIMSELGLNPSEGRVLFGQLMGMQDHTTYALGRHGYSAYKYIPYGPVAEVMPYLIRRAQENSAVLTGVTREQDLLIAEIKSRLFGASAPNVTPSTA</sequence>
<comment type="catalytic activity">
    <reaction evidence="5">
        <text>L-proline + a quinone = (S)-1-pyrroline-5-carboxylate + a quinol + H(+)</text>
        <dbReference type="Rhea" id="RHEA:23784"/>
        <dbReference type="ChEBI" id="CHEBI:15378"/>
        <dbReference type="ChEBI" id="CHEBI:17388"/>
        <dbReference type="ChEBI" id="CHEBI:24646"/>
        <dbReference type="ChEBI" id="CHEBI:60039"/>
        <dbReference type="ChEBI" id="CHEBI:132124"/>
        <dbReference type="EC" id="1.5.5.2"/>
    </reaction>
</comment>
<evidence type="ECO:0000313" key="8">
    <source>
        <dbReference type="Proteomes" id="UP000070444"/>
    </source>
</evidence>
<keyword evidence="3 5" id="KW-0560">Oxidoreductase</keyword>
<dbReference type="OrthoDB" id="5464at2759"/>
<dbReference type="GO" id="GO:0004657">
    <property type="term" value="F:proline dehydrogenase activity"/>
    <property type="evidence" value="ECO:0007669"/>
    <property type="project" value="UniProtKB-EC"/>
</dbReference>
<proteinExistence type="inferred from homology"/>
<dbReference type="PANTHER" id="PTHR13914:SF0">
    <property type="entry name" value="PROLINE DEHYDROGENASE 1, MITOCHONDRIAL"/>
    <property type="match status" value="1"/>
</dbReference>
<accession>A0A137PJ88</accession>
<dbReference type="InterPro" id="IPR029041">
    <property type="entry name" value="FAD-linked_oxidoreductase-like"/>
</dbReference>
<evidence type="ECO:0000256" key="3">
    <source>
        <dbReference type="ARBA" id="ARBA00023002"/>
    </source>
</evidence>
<dbReference type="GO" id="GO:0005739">
    <property type="term" value="C:mitochondrion"/>
    <property type="evidence" value="ECO:0007669"/>
    <property type="project" value="TreeGrafter"/>
</dbReference>
<comment type="similarity">
    <text evidence="1 5">Belongs to the proline oxidase family.</text>
</comment>
<evidence type="ECO:0000256" key="5">
    <source>
        <dbReference type="RuleBase" id="RU364054"/>
    </source>
</evidence>
<dbReference type="SUPFAM" id="SSF47473">
    <property type="entry name" value="EF-hand"/>
    <property type="match status" value="1"/>
</dbReference>
<dbReference type="EC" id="1.5.5.2" evidence="2 5"/>
<dbReference type="STRING" id="796925.A0A137PJ88"/>
<dbReference type="GO" id="GO:0071949">
    <property type="term" value="F:FAD binding"/>
    <property type="evidence" value="ECO:0007669"/>
    <property type="project" value="TreeGrafter"/>
</dbReference>
<evidence type="ECO:0000313" key="7">
    <source>
        <dbReference type="EMBL" id="KXN75049.1"/>
    </source>
</evidence>
<dbReference type="EMBL" id="KQ964418">
    <property type="protein sequence ID" value="KXN75049.1"/>
    <property type="molecule type" value="Genomic_DNA"/>
</dbReference>
<keyword evidence="5" id="KW-0285">Flavoprotein</keyword>
<gene>
    <name evidence="7" type="ORF">CONCODRAFT_76558</name>
</gene>
<evidence type="ECO:0000256" key="1">
    <source>
        <dbReference type="ARBA" id="ARBA00005869"/>
    </source>
</evidence>
<dbReference type="SUPFAM" id="SSF51730">
    <property type="entry name" value="FAD-linked oxidoreductase"/>
    <property type="match status" value="1"/>
</dbReference>
<comment type="cofactor">
    <cofactor evidence="5">
        <name>FAD</name>
        <dbReference type="ChEBI" id="CHEBI:57692"/>
    </cofactor>
</comment>
<dbReference type="Pfam" id="PF01619">
    <property type="entry name" value="Pro_dh"/>
    <property type="match status" value="1"/>
</dbReference>
<organism evidence="7 8">
    <name type="scientific">Conidiobolus coronatus (strain ATCC 28846 / CBS 209.66 / NRRL 28638)</name>
    <name type="common">Delacroixia coronata</name>
    <dbReference type="NCBI Taxonomy" id="796925"/>
    <lineage>
        <taxon>Eukaryota</taxon>
        <taxon>Fungi</taxon>
        <taxon>Fungi incertae sedis</taxon>
        <taxon>Zoopagomycota</taxon>
        <taxon>Entomophthoromycotina</taxon>
        <taxon>Entomophthoromycetes</taxon>
        <taxon>Entomophthorales</taxon>
        <taxon>Ancylistaceae</taxon>
        <taxon>Conidiobolus</taxon>
    </lineage>
</organism>
<keyword evidence="4 5" id="KW-0642">Proline metabolism</keyword>
<protein>
    <recommendedName>
        <fullName evidence="2 5">Proline dehydrogenase</fullName>
        <ecNumber evidence="2 5">1.5.5.2</ecNumber>
    </recommendedName>
</protein>
<name>A0A137PJ88_CONC2</name>
<reference evidence="7 8" key="1">
    <citation type="journal article" date="2015" name="Genome Biol. Evol.">
        <title>Phylogenomic analyses indicate that early fungi evolved digesting cell walls of algal ancestors of land plants.</title>
        <authorList>
            <person name="Chang Y."/>
            <person name="Wang S."/>
            <person name="Sekimoto S."/>
            <person name="Aerts A.L."/>
            <person name="Choi C."/>
            <person name="Clum A."/>
            <person name="LaButti K.M."/>
            <person name="Lindquist E.A."/>
            <person name="Yee Ngan C."/>
            <person name="Ohm R.A."/>
            <person name="Salamov A.A."/>
            <person name="Grigoriev I.V."/>
            <person name="Spatafora J.W."/>
            <person name="Berbee M.L."/>
        </authorList>
    </citation>
    <scope>NUCLEOTIDE SEQUENCE [LARGE SCALE GENOMIC DNA]</scope>
    <source>
        <strain evidence="7 8">NRRL 28638</strain>
    </source>
</reference>
<dbReference type="InterPro" id="IPR015659">
    <property type="entry name" value="Proline_oxidase"/>
</dbReference>